<dbReference type="InterPro" id="IPR011761">
    <property type="entry name" value="ATP-grasp"/>
</dbReference>
<dbReference type="Pfam" id="PF21068">
    <property type="entry name" value="ATPgraspMvdD"/>
    <property type="match status" value="1"/>
</dbReference>
<sequence length="337" mass="39170">MGNATILIVTARWDTTAYAAAEILRRKGRESVFFYPEDIPQRAQIESVFRKGKWSTRLHTEGGTIDLEDIKAVWWRKPYTSRPSKSLSRVQYPYARRESEYAMRGMWELLLSNPDIYWMSNPHNIRRAANKMVQMVKGADLGLTSPKTIITNNPDDVRNFYDECSQKIVFKSMTGPFLLPGEVEDEYTPETFVPGLPLVRPFTDEDMKHVDSVRESACMFQEFVEKKHELRVTVFEDQIFTCKIESQKSDLTRFDWRRQDSLPHATVGELPDSIANACLKMLDDFGLRFGAFDFIVTPDDEHIFLEVNPNGQWLFVQEWVPQLRLMQSFVDIMARNS</sequence>
<dbReference type="PANTHER" id="PTHR21621">
    <property type="entry name" value="RIBOSOMAL PROTEIN S6 MODIFICATION PROTEIN"/>
    <property type="match status" value="1"/>
</dbReference>
<dbReference type="AlphaFoldDB" id="A0A919AA00"/>
<dbReference type="PANTHER" id="PTHR21621:SF0">
    <property type="entry name" value="BETA-CITRYLGLUTAMATE SYNTHASE B-RELATED"/>
    <property type="match status" value="1"/>
</dbReference>
<organism evidence="3 4">
    <name type="scientific">Streptomyces fumanus</name>
    <dbReference type="NCBI Taxonomy" id="67302"/>
    <lineage>
        <taxon>Bacteria</taxon>
        <taxon>Bacillati</taxon>
        <taxon>Actinomycetota</taxon>
        <taxon>Actinomycetes</taxon>
        <taxon>Kitasatosporales</taxon>
        <taxon>Streptomycetaceae</taxon>
        <taxon>Streptomyces</taxon>
    </lineage>
</organism>
<dbReference type="Proteomes" id="UP000630718">
    <property type="component" value="Unassembled WGS sequence"/>
</dbReference>
<feature type="domain" description="ATP-grasp" evidence="2">
    <location>
        <begin position="135"/>
        <end position="334"/>
    </location>
</feature>
<protein>
    <submittedName>
        <fullName evidence="3">ATP-grasp ribosomal peptide maturase</fullName>
    </submittedName>
</protein>
<reference evidence="3" key="2">
    <citation type="submission" date="2020-09" db="EMBL/GenBank/DDBJ databases">
        <authorList>
            <person name="Sun Q."/>
            <person name="Ohkuma M."/>
        </authorList>
    </citation>
    <scope>NUCLEOTIDE SEQUENCE</scope>
    <source>
        <strain evidence="3">JCM 4477</strain>
    </source>
</reference>
<dbReference type="Gene3D" id="3.30.470.20">
    <property type="entry name" value="ATP-grasp fold, B domain"/>
    <property type="match status" value="1"/>
</dbReference>
<dbReference type="GO" id="GO:0009432">
    <property type="term" value="P:SOS response"/>
    <property type="evidence" value="ECO:0007669"/>
    <property type="project" value="TreeGrafter"/>
</dbReference>
<dbReference type="InterPro" id="IPR048936">
    <property type="entry name" value="MvdD-like_ATPgrasp"/>
</dbReference>
<dbReference type="EMBL" id="BNBI01000003">
    <property type="protein sequence ID" value="GHE93933.1"/>
    <property type="molecule type" value="Genomic_DNA"/>
</dbReference>
<keyword evidence="1" id="KW-0547">Nucleotide-binding</keyword>
<dbReference type="GO" id="GO:0005524">
    <property type="term" value="F:ATP binding"/>
    <property type="evidence" value="ECO:0007669"/>
    <property type="project" value="UniProtKB-UniRule"/>
</dbReference>
<accession>A0A919AA00</accession>
<dbReference type="SUPFAM" id="SSF56059">
    <property type="entry name" value="Glutathione synthetase ATP-binding domain-like"/>
    <property type="match status" value="1"/>
</dbReference>
<dbReference type="PROSITE" id="PS50975">
    <property type="entry name" value="ATP_GRASP"/>
    <property type="match status" value="1"/>
</dbReference>
<comment type="caution">
    <text evidence="3">The sequence shown here is derived from an EMBL/GenBank/DDBJ whole genome shotgun (WGS) entry which is preliminary data.</text>
</comment>
<reference evidence="3" key="1">
    <citation type="journal article" date="2014" name="Int. J. Syst. Evol. Microbiol.">
        <title>Complete genome sequence of Corynebacterium casei LMG S-19264T (=DSM 44701T), isolated from a smear-ripened cheese.</title>
        <authorList>
            <consortium name="US DOE Joint Genome Institute (JGI-PGF)"/>
            <person name="Walter F."/>
            <person name="Albersmeier A."/>
            <person name="Kalinowski J."/>
            <person name="Ruckert C."/>
        </authorList>
    </citation>
    <scope>NUCLEOTIDE SEQUENCE</scope>
    <source>
        <strain evidence="3">JCM 4477</strain>
    </source>
</reference>
<dbReference type="RefSeq" id="WP_190203529.1">
    <property type="nucleotide sequence ID" value="NZ_BNBI01000003.1"/>
</dbReference>
<evidence type="ECO:0000259" key="2">
    <source>
        <dbReference type="PROSITE" id="PS50975"/>
    </source>
</evidence>
<dbReference type="GO" id="GO:0018169">
    <property type="term" value="F:ribosomal S6-glutamic acid ligase activity"/>
    <property type="evidence" value="ECO:0007669"/>
    <property type="project" value="TreeGrafter"/>
</dbReference>
<dbReference type="GO" id="GO:0046872">
    <property type="term" value="F:metal ion binding"/>
    <property type="evidence" value="ECO:0007669"/>
    <property type="project" value="InterPro"/>
</dbReference>
<evidence type="ECO:0000313" key="4">
    <source>
        <dbReference type="Proteomes" id="UP000630718"/>
    </source>
</evidence>
<evidence type="ECO:0000256" key="1">
    <source>
        <dbReference type="PROSITE-ProRule" id="PRU00409"/>
    </source>
</evidence>
<proteinExistence type="predicted"/>
<keyword evidence="4" id="KW-1185">Reference proteome</keyword>
<keyword evidence="1" id="KW-0067">ATP-binding</keyword>
<dbReference type="GO" id="GO:0005737">
    <property type="term" value="C:cytoplasm"/>
    <property type="evidence" value="ECO:0007669"/>
    <property type="project" value="TreeGrafter"/>
</dbReference>
<gene>
    <name evidence="3" type="ORF">GCM10018772_17190</name>
</gene>
<evidence type="ECO:0000313" key="3">
    <source>
        <dbReference type="EMBL" id="GHE93933.1"/>
    </source>
</evidence>
<name>A0A919AA00_9ACTN</name>